<dbReference type="EMBL" id="JACHVZ010000041">
    <property type="protein sequence ID" value="MBB2932963.1"/>
    <property type="molecule type" value="Genomic_DNA"/>
</dbReference>
<accession>A0ABR6FZY5</accession>
<keyword evidence="1" id="KW-0472">Membrane</keyword>
<gene>
    <name evidence="3" type="ORF">FHX59_007453</name>
</gene>
<feature type="transmembrane region" description="Helical" evidence="1">
    <location>
        <begin position="6"/>
        <end position="27"/>
    </location>
</feature>
<evidence type="ECO:0000313" key="3">
    <source>
        <dbReference type="EMBL" id="MBB2932963.1"/>
    </source>
</evidence>
<feature type="transmembrane region" description="Helical" evidence="1">
    <location>
        <begin position="262"/>
        <end position="281"/>
    </location>
</feature>
<name>A0ABR6FZY5_9BURK</name>
<sequence length="338" mass="37710">MRESNKLYSIHFLRFIAAAAVVVHHVIARYQPKLIVGAAGVDIFFIISGLVIGLAMLSGEDPDVFSIRRLIRIYPIYWIATIVYVAFRMWAWAQLPSPIEALGSLVIFPVFGAAWHPIYWPAWTLEYEISFYALAAILIALARSKAAYFCILILVCVSLLRIHIPDSRPSEEFNFSRFQEFAAGIALAFAVKNRITVGKHIGAVLIAVAIALFYVNRELHFFIQVIGWGIPSVMATVGVMAFEDVPFFRSGIFKIGGDASYAIYLFHVTTIEFIAVIFFKAGFNPDTFGAGVAVAYSIFCIAAALAVGVLAHMWIERPVLAYLRGKYIRRFELLQQPG</sequence>
<feature type="transmembrane region" description="Helical" evidence="1">
    <location>
        <begin position="221"/>
        <end position="242"/>
    </location>
</feature>
<keyword evidence="4" id="KW-1185">Reference proteome</keyword>
<protein>
    <submittedName>
        <fullName evidence="3">Exopolysaccharide production protein ExoZ</fullName>
    </submittedName>
</protein>
<reference evidence="3 4" key="1">
    <citation type="submission" date="2020-08" db="EMBL/GenBank/DDBJ databases">
        <title>Genomic Encyclopedia of Type Strains, Phase IV (KMG-V): Genome sequencing to study the core and pangenomes of soil and plant-associated prokaryotes.</title>
        <authorList>
            <person name="Whitman W."/>
        </authorList>
    </citation>
    <scope>NUCLEOTIDE SEQUENCE [LARGE SCALE GENOMIC DNA]</scope>
    <source>
        <strain evidence="3 4">SRMrh-85</strain>
    </source>
</reference>
<dbReference type="PANTHER" id="PTHR23028">
    <property type="entry name" value="ACETYLTRANSFERASE"/>
    <property type="match status" value="1"/>
</dbReference>
<comment type="caution">
    <text evidence="3">The sequence shown here is derived from an EMBL/GenBank/DDBJ whole genome shotgun (WGS) entry which is preliminary data.</text>
</comment>
<proteinExistence type="predicted"/>
<dbReference type="RefSeq" id="WP_110389020.1">
    <property type="nucleotide sequence ID" value="NZ_JACHVZ010000041.1"/>
</dbReference>
<organism evidence="3 4">
    <name type="scientific">Paraburkholderia silvatlantica</name>
    <dbReference type="NCBI Taxonomy" id="321895"/>
    <lineage>
        <taxon>Bacteria</taxon>
        <taxon>Pseudomonadati</taxon>
        <taxon>Pseudomonadota</taxon>
        <taxon>Betaproteobacteria</taxon>
        <taxon>Burkholderiales</taxon>
        <taxon>Burkholderiaceae</taxon>
        <taxon>Paraburkholderia</taxon>
    </lineage>
</organism>
<feature type="transmembrane region" description="Helical" evidence="1">
    <location>
        <begin position="34"/>
        <end position="57"/>
    </location>
</feature>
<dbReference type="PANTHER" id="PTHR23028:SF131">
    <property type="entry name" value="BLR2367 PROTEIN"/>
    <property type="match status" value="1"/>
</dbReference>
<feature type="transmembrane region" description="Helical" evidence="1">
    <location>
        <begin position="197"/>
        <end position="215"/>
    </location>
</feature>
<dbReference type="InterPro" id="IPR050879">
    <property type="entry name" value="Acyltransferase_3"/>
</dbReference>
<feature type="transmembrane region" description="Helical" evidence="1">
    <location>
        <begin position="131"/>
        <end position="160"/>
    </location>
</feature>
<dbReference type="InterPro" id="IPR002656">
    <property type="entry name" value="Acyl_transf_3_dom"/>
</dbReference>
<evidence type="ECO:0000313" key="4">
    <source>
        <dbReference type="Proteomes" id="UP000533533"/>
    </source>
</evidence>
<keyword evidence="1" id="KW-1133">Transmembrane helix</keyword>
<keyword evidence="1" id="KW-0812">Transmembrane</keyword>
<dbReference type="Proteomes" id="UP000533533">
    <property type="component" value="Unassembled WGS sequence"/>
</dbReference>
<evidence type="ECO:0000256" key="1">
    <source>
        <dbReference type="SAM" id="Phobius"/>
    </source>
</evidence>
<evidence type="ECO:0000259" key="2">
    <source>
        <dbReference type="Pfam" id="PF01757"/>
    </source>
</evidence>
<feature type="domain" description="Acyltransferase 3" evidence="2">
    <location>
        <begin position="8"/>
        <end position="307"/>
    </location>
</feature>
<dbReference type="Pfam" id="PF01757">
    <property type="entry name" value="Acyl_transf_3"/>
    <property type="match status" value="1"/>
</dbReference>
<feature type="transmembrane region" description="Helical" evidence="1">
    <location>
        <begin position="69"/>
        <end position="87"/>
    </location>
</feature>
<feature type="transmembrane region" description="Helical" evidence="1">
    <location>
        <begin position="293"/>
        <end position="315"/>
    </location>
</feature>